<gene>
    <name evidence="2" type="ORF">Tco_1019631</name>
</gene>
<proteinExistence type="predicted"/>
<keyword evidence="3" id="KW-1185">Reference proteome</keyword>
<sequence>MEHNEFEKPAAGYHQNNNGSKVDEWQEVKRKHKGEISNRNHPGRFHPPKYSRPKSRPSDFDKVMKDKVISFFFTNFPEDWDSATLWKMFSRYRKVVDVFEHRLKGILIGDSKLIINQAKFIKGGGANLSFLDFPPFAHGDQTHKKVIPPSLNSFKDANAWNILENNGLSECVVKYCGGLSFLFEWKSSDLAMKNLDSNKLWLQQWFEEIKPWEENYDLGGRLAWLYIDGLPFQGRNIGAIKTILKDFGKILEIGKLDFDAKILHPVKSLVLLPNMNEVRYSCSVTLKGRVFSIRVVEERFDALSLLDPLLPNRMMNPILRRTMLVLLWLWRTMKMVDGIFSGELKEENKGSGDMPSPCKNPIVLVSPLPKENNINDGHAPLSPFLNILDSSCDEMGPHSVNNVSPILSGLPSSPPLRHNTAHEVSSIEVVEPTPNPNQIGPISPNGIPGPNNPIDQVPDIDLDNLLSSF</sequence>
<protein>
    <submittedName>
        <fullName evidence="2">Uncharacterized protein</fullName>
    </submittedName>
</protein>
<feature type="region of interest" description="Disordered" evidence="1">
    <location>
        <begin position="1"/>
        <end position="59"/>
    </location>
</feature>
<accession>A0ABQ5FXP6</accession>
<evidence type="ECO:0000313" key="2">
    <source>
        <dbReference type="EMBL" id="GJT68151.1"/>
    </source>
</evidence>
<reference evidence="2" key="1">
    <citation type="journal article" date="2022" name="Int. J. Mol. Sci.">
        <title>Draft Genome of Tanacetum Coccineum: Genomic Comparison of Closely Related Tanacetum-Family Plants.</title>
        <authorList>
            <person name="Yamashiro T."/>
            <person name="Shiraishi A."/>
            <person name="Nakayama K."/>
            <person name="Satake H."/>
        </authorList>
    </citation>
    <scope>NUCLEOTIDE SEQUENCE</scope>
</reference>
<evidence type="ECO:0000256" key="1">
    <source>
        <dbReference type="SAM" id="MobiDB-lite"/>
    </source>
</evidence>
<reference evidence="2" key="2">
    <citation type="submission" date="2022-01" db="EMBL/GenBank/DDBJ databases">
        <authorList>
            <person name="Yamashiro T."/>
            <person name="Shiraishi A."/>
            <person name="Satake H."/>
            <person name="Nakayama K."/>
        </authorList>
    </citation>
    <scope>NUCLEOTIDE SEQUENCE</scope>
</reference>
<dbReference type="EMBL" id="BQNB010017872">
    <property type="protein sequence ID" value="GJT68151.1"/>
    <property type="molecule type" value="Genomic_DNA"/>
</dbReference>
<name>A0ABQ5FXP6_9ASTR</name>
<feature type="compositionally biased region" description="Basic residues" evidence="1">
    <location>
        <begin position="41"/>
        <end position="55"/>
    </location>
</feature>
<comment type="caution">
    <text evidence="2">The sequence shown here is derived from an EMBL/GenBank/DDBJ whole genome shotgun (WGS) entry which is preliminary data.</text>
</comment>
<feature type="compositionally biased region" description="Basic and acidic residues" evidence="1">
    <location>
        <begin position="21"/>
        <end position="38"/>
    </location>
</feature>
<dbReference type="Proteomes" id="UP001151760">
    <property type="component" value="Unassembled WGS sequence"/>
</dbReference>
<evidence type="ECO:0000313" key="3">
    <source>
        <dbReference type="Proteomes" id="UP001151760"/>
    </source>
</evidence>
<organism evidence="2 3">
    <name type="scientific">Tanacetum coccineum</name>
    <dbReference type="NCBI Taxonomy" id="301880"/>
    <lineage>
        <taxon>Eukaryota</taxon>
        <taxon>Viridiplantae</taxon>
        <taxon>Streptophyta</taxon>
        <taxon>Embryophyta</taxon>
        <taxon>Tracheophyta</taxon>
        <taxon>Spermatophyta</taxon>
        <taxon>Magnoliopsida</taxon>
        <taxon>eudicotyledons</taxon>
        <taxon>Gunneridae</taxon>
        <taxon>Pentapetalae</taxon>
        <taxon>asterids</taxon>
        <taxon>campanulids</taxon>
        <taxon>Asterales</taxon>
        <taxon>Asteraceae</taxon>
        <taxon>Asteroideae</taxon>
        <taxon>Anthemideae</taxon>
        <taxon>Anthemidinae</taxon>
        <taxon>Tanacetum</taxon>
    </lineage>
</organism>